<evidence type="ECO:0000313" key="1">
    <source>
        <dbReference type="EMBL" id="CAB5366421.1"/>
    </source>
</evidence>
<dbReference type="OrthoDB" id="10509684at2759"/>
<evidence type="ECO:0000313" key="2">
    <source>
        <dbReference type="Proteomes" id="UP000684084"/>
    </source>
</evidence>
<name>A0A915Z9W0_9GLOM</name>
<gene>
    <name evidence="1" type="ORF">CHRIB12_LOCUS10850</name>
</gene>
<reference evidence="1" key="1">
    <citation type="submission" date="2020-05" db="EMBL/GenBank/DDBJ databases">
        <authorList>
            <person name="Rincon C."/>
            <person name="Sanders R I."/>
            <person name="Robbins C."/>
            <person name="Chaturvedi A."/>
        </authorList>
    </citation>
    <scope>NUCLEOTIDE SEQUENCE</scope>
    <source>
        <strain evidence="1">CHB12</strain>
    </source>
</reference>
<organism evidence="1 2">
    <name type="scientific">Rhizophagus irregularis</name>
    <dbReference type="NCBI Taxonomy" id="588596"/>
    <lineage>
        <taxon>Eukaryota</taxon>
        <taxon>Fungi</taxon>
        <taxon>Fungi incertae sedis</taxon>
        <taxon>Mucoromycota</taxon>
        <taxon>Glomeromycotina</taxon>
        <taxon>Glomeromycetes</taxon>
        <taxon>Glomerales</taxon>
        <taxon>Glomeraceae</taxon>
        <taxon>Rhizophagus</taxon>
    </lineage>
</organism>
<protein>
    <submittedName>
        <fullName evidence="1">Uncharacterized protein</fullName>
    </submittedName>
</protein>
<sequence>MNSFPKKILTNTTHLIISKSLKLSSSEQILQATSSGSLKFEKKRKFSSTFQERLEETKNKLEFVIAKNHESKNFKKKI</sequence>
<dbReference type="AlphaFoldDB" id="A0A915Z9W0"/>
<dbReference type="Proteomes" id="UP000684084">
    <property type="component" value="Unassembled WGS sequence"/>
</dbReference>
<dbReference type="EMBL" id="CAGKOT010000022">
    <property type="protein sequence ID" value="CAB5366421.1"/>
    <property type="molecule type" value="Genomic_DNA"/>
</dbReference>
<comment type="caution">
    <text evidence="1">The sequence shown here is derived from an EMBL/GenBank/DDBJ whole genome shotgun (WGS) entry which is preliminary data.</text>
</comment>
<proteinExistence type="predicted"/>
<accession>A0A915Z9W0</accession>